<dbReference type="InterPro" id="IPR013033">
    <property type="entry name" value="MinC"/>
</dbReference>
<evidence type="ECO:0000256" key="6">
    <source>
        <dbReference type="HAMAP-Rule" id="MF_00267"/>
    </source>
</evidence>
<evidence type="ECO:0000256" key="1">
    <source>
        <dbReference type="ARBA" id="ARBA00006291"/>
    </source>
</evidence>
<evidence type="ECO:0000313" key="9">
    <source>
        <dbReference type="EMBL" id="MCQ8897346.1"/>
    </source>
</evidence>
<feature type="region of interest" description="Disordered" evidence="7">
    <location>
        <begin position="111"/>
        <end position="156"/>
    </location>
</feature>
<evidence type="ECO:0000256" key="3">
    <source>
        <dbReference type="ARBA" id="ARBA00023210"/>
    </source>
</evidence>
<dbReference type="EMBL" id="JANIGO010000004">
    <property type="protein sequence ID" value="MCQ8897346.1"/>
    <property type="molecule type" value="Genomic_DNA"/>
</dbReference>
<dbReference type="HAMAP" id="MF_00267">
    <property type="entry name" value="MinC"/>
    <property type="match status" value="1"/>
</dbReference>
<dbReference type="InterPro" id="IPR016098">
    <property type="entry name" value="CAP/MinC_C"/>
</dbReference>
<keyword evidence="3 6" id="KW-0717">Septation</keyword>
<feature type="compositionally biased region" description="Polar residues" evidence="7">
    <location>
        <begin position="139"/>
        <end position="151"/>
    </location>
</feature>
<evidence type="ECO:0000256" key="4">
    <source>
        <dbReference type="ARBA" id="ARBA00023306"/>
    </source>
</evidence>
<keyword evidence="10" id="KW-1185">Reference proteome</keyword>
<dbReference type="PANTHER" id="PTHR34108">
    <property type="entry name" value="SEPTUM SITE-DETERMINING PROTEIN MINC"/>
    <property type="match status" value="1"/>
</dbReference>
<feature type="domain" description="Septum formation inhibitor MinC C-terminal" evidence="8">
    <location>
        <begin position="162"/>
        <end position="259"/>
    </location>
</feature>
<accession>A0ABT1WIJ5</accession>
<comment type="subunit">
    <text evidence="6">Interacts with MinD and FtsZ.</text>
</comment>
<name>A0ABT1WIJ5_9BURK</name>
<dbReference type="RefSeq" id="WP_256765143.1">
    <property type="nucleotide sequence ID" value="NZ_JANIGO010000004.1"/>
</dbReference>
<dbReference type="InterPro" id="IPR036145">
    <property type="entry name" value="MinC_C_sf"/>
</dbReference>
<dbReference type="Gene3D" id="2.160.20.70">
    <property type="match status" value="1"/>
</dbReference>
<sequence length="273" mass="29471">MNTSTHSILDIRFASTKAVAFILKPAPQAELLDAVRKRLGPTPGIYSAETALLDLSAFSTEQLAELAIDLTAFAQLFRQAGVHWVELRGISPVLEDQAEALGIRFESGDGLAQADAPQPVNHDEQAEPMVSRVDHTETSPDVSENETNNPLSPIGEPRKTLVIEQSVRSGQKFYAQGADLVVMGQVSAGAEVIADGNVHVYGMLRGRALAGAAGDRDARIISTCFEPELVAVAGYYLTFEGGFHEDNRSKPTLVYLDQSQEQASLKLKALNIR</sequence>
<dbReference type="NCBIfam" id="TIGR01222">
    <property type="entry name" value="minC"/>
    <property type="match status" value="1"/>
</dbReference>
<dbReference type="SUPFAM" id="SSF63848">
    <property type="entry name" value="Cell-division inhibitor MinC, C-terminal domain"/>
    <property type="match status" value="1"/>
</dbReference>
<proteinExistence type="inferred from homology"/>
<dbReference type="PANTHER" id="PTHR34108:SF1">
    <property type="entry name" value="SEPTUM SITE-DETERMINING PROTEIN MINC"/>
    <property type="match status" value="1"/>
</dbReference>
<comment type="similarity">
    <text evidence="1 6">Belongs to the MinC family.</text>
</comment>
<keyword evidence="2 6" id="KW-0132">Cell division</keyword>
<evidence type="ECO:0000313" key="10">
    <source>
        <dbReference type="Proteomes" id="UP001204142"/>
    </source>
</evidence>
<comment type="caution">
    <text evidence="9">The sequence shown here is derived from an EMBL/GenBank/DDBJ whole genome shotgun (WGS) entry which is preliminary data.</text>
</comment>
<evidence type="ECO:0000256" key="5">
    <source>
        <dbReference type="ARBA" id="ARBA00025606"/>
    </source>
</evidence>
<protein>
    <recommendedName>
        <fullName evidence="6">Probable septum site-determining protein MinC</fullName>
    </recommendedName>
</protein>
<evidence type="ECO:0000256" key="7">
    <source>
        <dbReference type="SAM" id="MobiDB-lite"/>
    </source>
</evidence>
<dbReference type="Gene3D" id="3.30.70.260">
    <property type="match status" value="1"/>
</dbReference>
<dbReference type="Proteomes" id="UP001204142">
    <property type="component" value="Unassembled WGS sequence"/>
</dbReference>
<evidence type="ECO:0000259" key="8">
    <source>
        <dbReference type="Pfam" id="PF03775"/>
    </source>
</evidence>
<keyword evidence="4 6" id="KW-0131">Cell cycle</keyword>
<dbReference type="Pfam" id="PF03775">
    <property type="entry name" value="MinC_C"/>
    <property type="match status" value="1"/>
</dbReference>
<gene>
    <name evidence="6 9" type="primary">minC</name>
    <name evidence="9" type="ORF">NQT62_12970</name>
</gene>
<dbReference type="InterPro" id="IPR005526">
    <property type="entry name" value="Septum_form_inhib_MinC_C"/>
</dbReference>
<organism evidence="9 10">
    <name type="scientific">Limnobacter humi</name>
    <dbReference type="NCBI Taxonomy" id="1778671"/>
    <lineage>
        <taxon>Bacteria</taxon>
        <taxon>Pseudomonadati</taxon>
        <taxon>Pseudomonadota</taxon>
        <taxon>Betaproteobacteria</taxon>
        <taxon>Burkholderiales</taxon>
        <taxon>Burkholderiaceae</taxon>
        <taxon>Limnobacter</taxon>
    </lineage>
</organism>
<evidence type="ECO:0000256" key="2">
    <source>
        <dbReference type="ARBA" id="ARBA00022618"/>
    </source>
</evidence>
<reference evidence="9 10" key="1">
    <citation type="submission" date="2022-07" db="EMBL/GenBank/DDBJ databases">
        <authorList>
            <person name="Xamxidin M."/>
            <person name="Wu M."/>
        </authorList>
    </citation>
    <scope>NUCLEOTIDE SEQUENCE [LARGE SCALE GENOMIC DNA]</scope>
    <source>
        <strain evidence="9 10">NBRC 111650</strain>
    </source>
</reference>
<comment type="function">
    <text evidence="5 6">Cell division inhibitor that blocks the formation of polar Z ring septums. Rapidly oscillates between the poles of the cell to destabilize FtsZ filaments that have formed before they mature into polar Z rings. Prevents FtsZ polymerization.</text>
</comment>